<dbReference type="AlphaFoldDB" id="A0AAD2DAA2"/>
<dbReference type="SMART" id="SM00119">
    <property type="entry name" value="HECTc"/>
    <property type="match status" value="1"/>
</dbReference>
<protein>
    <recommendedName>
        <fullName evidence="3">HECT-type E3 ubiquitin transferase</fullName>
        <ecNumber evidence="3">2.3.2.26</ecNumber>
    </recommendedName>
</protein>
<dbReference type="SUPFAM" id="SSF56204">
    <property type="entry name" value="Hect, E3 ligase catalytic domain"/>
    <property type="match status" value="1"/>
</dbReference>
<comment type="catalytic activity">
    <reaction evidence="1">
        <text>S-ubiquitinyl-[E2 ubiquitin-conjugating enzyme]-L-cysteine + [acceptor protein]-L-lysine = [E2 ubiquitin-conjugating enzyme]-L-cysteine + N(6)-ubiquitinyl-[acceptor protein]-L-lysine.</text>
        <dbReference type="EC" id="2.3.2.26"/>
    </reaction>
</comment>
<keyword evidence="4" id="KW-0963">Cytoplasm</keyword>
<keyword evidence="10" id="KW-1185">Reference proteome</keyword>
<dbReference type="EC" id="2.3.2.26" evidence="3"/>
<dbReference type="InterPro" id="IPR035983">
    <property type="entry name" value="Hect_E3_ubiquitin_ligase"/>
</dbReference>
<dbReference type="InterPro" id="IPR044611">
    <property type="entry name" value="E3A/B/C-like"/>
</dbReference>
<dbReference type="FunFam" id="3.30.2160.10:FF:000004">
    <property type="entry name" value="probable E3 ubiquitin-protein ligase HERC4 isoform X1"/>
    <property type="match status" value="1"/>
</dbReference>
<dbReference type="InterPro" id="IPR000569">
    <property type="entry name" value="HECT_dom"/>
</dbReference>
<dbReference type="GO" id="GO:0061630">
    <property type="term" value="F:ubiquitin protein ligase activity"/>
    <property type="evidence" value="ECO:0007669"/>
    <property type="project" value="UniProtKB-EC"/>
</dbReference>
<evidence type="ECO:0000256" key="4">
    <source>
        <dbReference type="ARBA" id="ARBA00022490"/>
    </source>
</evidence>
<dbReference type="PROSITE" id="PS50237">
    <property type="entry name" value="HECT"/>
    <property type="match status" value="1"/>
</dbReference>
<proteinExistence type="predicted"/>
<comment type="caution">
    <text evidence="9">The sequence shown here is derived from an EMBL/GenBank/DDBJ whole genome shotgun (WGS) entry which is preliminary data.</text>
</comment>
<name>A0AAD2DAA2_EUPCR</name>
<evidence type="ECO:0000256" key="2">
    <source>
        <dbReference type="ARBA" id="ARBA00004496"/>
    </source>
</evidence>
<dbReference type="Proteomes" id="UP001295684">
    <property type="component" value="Unassembled WGS sequence"/>
</dbReference>
<dbReference type="GO" id="GO:0000209">
    <property type="term" value="P:protein polyubiquitination"/>
    <property type="evidence" value="ECO:0007669"/>
    <property type="project" value="InterPro"/>
</dbReference>
<dbReference type="FunFam" id="3.30.2410.10:FF:000003">
    <property type="entry name" value="probable E3 ubiquitin-protein ligase HERC4 isoform X1"/>
    <property type="match status" value="1"/>
</dbReference>
<dbReference type="Gene3D" id="3.30.2160.10">
    <property type="entry name" value="Hect, E3 ligase catalytic domain"/>
    <property type="match status" value="1"/>
</dbReference>
<accession>A0AAD2DAA2</accession>
<organism evidence="9 10">
    <name type="scientific">Euplotes crassus</name>
    <dbReference type="NCBI Taxonomy" id="5936"/>
    <lineage>
        <taxon>Eukaryota</taxon>
        <taxon>Sar</taxon>
        <taxon>Alveolata</taxon>
        <taxon>Ciliophora</taxon>
        <taxon>Intramacronucleata</taxon>
        <taxon>Spirotrichea</taxon>
        <taxon>Hypotrichia</taxon>
        <taxon>Euplotida</taxon>
        <taxon>Euplotidae</taxon>
        <taxon>Moneuplotes</taxon>
    </lineage>
</organism>
<evidence type="ECO:0000259" key="8">
    <source>
        <dbReference type="PROSITE" id="PS50237"/>
    </source>
</evidence>
<dbReference type="PANTHER" id="PTHR45700">
    <property type="entry name" value="UBIQUITIN-PROTEIN LIGASE E3C"/>
    <property type="match status" value="1"/>
</dbReference>
<evidence type="ECO:0000256" key="6">
    <source>
        <dbReference type="ARBA" id="ARBA00022786"/>
    </source>
</evidence>
<keyword evidence="6 7" id="KW-0833">Ubl conjugation pathway</keyword>
<reference evidence="9" key="1">
    <citation type="submission" date="2023-07" db="EMBL/GenBank/DDBJ databases">
        <authorList>
            <consortium name="AG Swart"/>
            <person name="Singh M."/>
            <person name="Singh A."/>
            <person name="Seah K."/>
            <person name="Emmerich C."/>
        </authorList>
    </citation>
    <scope>NUCLEOTIDE SEQUENCE</scope>
    <source>
        <strain evidence="9">DP1</strain>
    </source>
</reference>
<feature type="active site" description="Glycyl thioester intermediate" evidence="7">
    <location>
        <position position="728"/>
    </location>
</feature>
<evidence type="ECO:0000256" key="3">
    <source>
        <dbReference type="ARBA" id="ARBA00012485"/>
    </source>
</evidence>
<dbReference type="Gene3D" id="3.90.1750.10">
    <property type="entry name" value="Hect, E3 ligase catalytic domains"/>
    <property type="match status" value="1"/>
</dbReference>
<dbReference type="CDD" id="cd00078">
    <property type="entry name" value="HECTc"/>
    <property type="match status" value="1"/>
</dbReference>
<evidence type="ECO:0000256" key="1">
    <source>
        <dbReference type="ARBA" id="ARBA00000885"/>
    </source>
</evidence>
<evidence type="ECO:0000256" key="7">
    <source>
        <dbReference type="PROSITE-ProRule" id="PRU00104"/>
    </source>
</evidence>
<dbReference type="Gene3D" id="3.30.2410.10">
    <property type="entry name" value="Hect, E3 ligase catalytic domain"/>
    <property type="match status" value="1"/>
</dbReference>
<keyword evidence="5" id="KW-0808">Transferase</keyword>
<evidence type="ECO:0000256" key="5">
    <source>
        <dbReference type="ARBA" id="ARBA00022679"/>
    </source>
</evidence>
<comment type="subcellular location">
    <subcellularLocation>
        <location evidence="2">Cytoplasm</location>
    </subcellularLocation>
</comment>
<sequence length="760" mass="88675">MQESTEAEKAPNSTEMVDKKKVMKELVTKVFNCYMADTCDQPECVNIFCKATVLRENPESEPGNKQIAFKTAVKLAKHLSSGEYIPEECPPLPLWGDRLDELLQADDASFLSEVSRVFCNFDSLASSFYPMQHAQNRFRLEEQTMDIDFNRLDKLYERILKISEEETGVYEKIMEESISNITDQFSKFDSQSKLGKRYSNQLVRILAVLLSQEVLYEPQYGEIITKIADMFYNFESKPFWRRENAMELLKNLHKERFLFCFKVNQQHLTFTLMMEPDDDDTEEQEKVRNLFLIMDFFYYASRKVRLDTISLKEFHIDVINSEWKDRLKDFYIDWHNCMRGRFHNDGDIDFDLEVQGIDKRTFHKVLYIEFPWSLDAANKARLINYEGQISKKKELHNSLDLTSILLGGLNPYLTIEVRRDSLIEDSLNSLVSSGTVLKKPLKVKFAGEPGVDEGGVQKEFFQLLVKQLFDVGYGMFEYNTESQLFWISRNSFELPLKFELMGIILGLAIYNNHILDIHLPLAFYKKLLGRRVNLDDFEQYDPQVGKSLRSILNYDKEDFEEAMCLNFTVNYESFGEKLTEDLIENGSEINVTLENKEDYIDRYIDFLMNQSVEKYFKSFKHGFDKCCGGEMLDRIEPEDLEMIICGSKVLDFSQLKQATQYHDGYDENSDTIKYFWEVLEQFTEEEKKKFLFFTTGCDKAPINGLGELRLVIIRHGDNNDHLPSAHTCFNHLLLPAYTSAEVLKQKLLIAIHNAEGFGLM</sequence>
<feature type="domain" description="HECT" evidence="8">
    <location>
        <begin position="433"/>
        <end position="760"/>
    </location>
</feature>
<dbReference type="EMBL" id="CAMPGE010029509">
    <property type="protein sequence ID" value="CAI2386989.1"/>
    <property type="molecule type" value="Genomic_DNA"/>
</dbReference>
<dbReference type="GO" id="GO:0005737">
    <property type="term" value="C:cytoplasm"/>
    <property type="evidence" value="ECO:0007669"/>
    <property type="project" value="UniProtKB-SubCell"/>
</dbReference>
<dbReference type="Pfam" id="PF00632">
    <property type="entry name" value="HECT"/>
    <property type="match status" value="1"/>
</dbReference>
<gene>
    <name evidence="9" type="ORF">ECRASSUSDP1_LOCUS28615</name>
</gene>
<evidence type="ECO:0000313" key="9">
    <source>
        <dbReference type="EMBL" id="CAI2386989.1"/>
    </source>
</evidence>
<dbReference type="PANTHER" id="PTHR45700:SF8">
    <property type="entry name" value="HECT-TYPE E3 UBIQUITIN TRANSFERASE"/>
    <property type="match status" value="1"/>
</dbReference>
<evidence type="ECO:0000313" key="10">
    <source>
        <dbReference type="Proteomes" id="UP001295684"/>
    </source>
</evidence>